<evidence type="ECO:0000313" key="9">
    <source>
        <dbReference type="Proteomes" id="UP000241890"/>
    </source>
</evidence>
<feature type="compositionally biased region" description="Low complexity" evidence="6">
    <location>
        <begin position="641"/>
        <end position="656"/>
    </location>
</feature>
<dbReference type="GO" id="GO:0031966">
    <property type="term" value="C:mitochondrial membrane"/>
    <property type="evidence" value="ECO:0007669"/>
    <property type="project" value="TreeGrafter"/>
</dbReference>
<protein>
    <submittedName>
        <fullName evidence="8">Glycerol-3-phosphate acyltransferase 1, mitochondrial</fullName>
    </submittedName>
</protein>
<comment type="subcellular location">
    <subcellularLocation>
        <location evidence="1">Endomembrane system</location>
        <topology evidence="1">Peripheral membrane protein</topology>
    </subcellularLocation>
</comment>
<dbReference type="SMART" id="SM00563">
    <property type="entry name" value="PlsC"/>
    <property type="match status" value="1"/>
</dbReference>
<dbReference type="EMBL" id="BEYU01000040">
    <property type="protein sequence ID" value="GBG28391.1"/>
    <property type="molecule type" value="Genomic_DNA"/>
</dbReference>
<dbReference type="GO" id="GO:0008654">
    <property type="term" value="P:phospholipid biosynthetic process"/>
    <property type="evidence" value="ECO:0007669"/>
    <property type="project" value="TreeGrafter"/>
</dbReference>
<comment type="caution">
    <text evidence="8">The sequence shown here is derived from an EMBL/GenBank/DDBJ whole genome shotgun (WGS) entry which is preliminary data.</text>
</comment>
<dbReference type="GO" id="GO:0006631">
    <property type="term" value="P:fatty acid metabolic process"/>
    <property type="evidence" value="ECO:0007669"/>
    <property type="project" value="TreeGrafter"/>
</dbReference>
<comment type="similarity">
    <text evidence="2">Belongs to the GPAT/DAPAT family.</text>
</comment>
<dbReference type="Proteomes" id="UP000241890">
    <property type="component" value="Unassembled WGS sequence"/>
</dbReference>
<evidence type="ECO:0000256" key="2">
    <source>
        <dbReference type="ARBA" id="ARBA00007937"/>
    </source>
</evidence>
<keyword evidence="4" id="KW-0472">Membrane</keyword>
<dbReference type="InterPro" id="IPR041728">
    <property type="entry name" value="GPAT/DHAPAT_LPLAT"/>
</dbReference>
<dbReference type="PANTHER" id="PTHR12563:SF17">
    <property type="entry name" value="DIHYDROXYACETONE PHOSPHATE ACYLTRANSFERASE"/>
    <property type="match status" value="1"/>
</dbReference>
<reference evidence="8 9" key="1">
    <citation type="submission" date="2017-12" db="EMBL/GenBank/DDBJ databases">
        <title>Sequencing, de novo assembly and annotation of complete genome of a new Thraustochytrid species, strain FCC1311.</title>
        <authorList>
            <person name="Sedici K."/>
            <person name="Godart F."/>
            <person name="Aiese Cigliano R."/>
            <person name="Sanseverino W."/>
            <person name="Barakat M."/>
            <person name="Ortet P."/>
            <person name="Marechal E."/>
            <person name="Cagnac O."/>
            <person name="Amato A."/>
        </authorList>
    </citation>
    <scope>NUCLEOTIDE SEQUENCE [LARGE SCALE GENOMIC DNA]</scope>
</reference>
<gene>
    <name evidence="8" type="ORF">FCC1311_037791</name>
</gene>
<feature type="region of interest" description="Disordered" evidence="6">
    <location>
        <begin position="905"/>
        <end position="929"/>
    </location>
</feature>
<keyword evidence="3 8" id="KW-0808">Transferase</keyword>
<feature type="domain" description="Phospholipid/glycerol acyltransferase" evidence="7">
    <location>
        <begin position="264"/>
        <end position="391"/>
    </location>
</feature>
<name>A0A2R5GJC3_9STRA</name>
<organism evidence="8 9">
    <name type="scientific">Hondaea fermentalgiana</name>
    <dbReference type="NCBI Taxonomy" id="2315210"/>
    <lineage>
        <taxon>Eukaryota</taxon>
        <taxon>Sar</taxon>
        <taxon>Stramenopiles</taxon>
        <taxon>Bigyra</taxon>
        <taxon>Labyrinthulomycetes</taxon>
        <taxon>Thraustochytrida</taxon>
        <taxon>Thraustochytriidae</taxon>
        <taxon>Hondaea</taxon>
    </lineage>
</organism>
<dbReference type="SUPFAM" id="SSF69593">
    <property type="entry name" value="Glycerol-3-phosphate (1)-acyltransferase"/>
    <property type="match status" value="1"/>
</dbReference>
<feature type="region of interest" description="Disordered" evidence="6">
    <location>
        <begin position="1"/>
        <end position="76"/>
    </location>
</feature>
<dbReference type="InParanoid" id="A0A2R5GJC3"/>
<dbReference type="GO" id="GO:0012505">
    <property type="term" value="C:endomembrane system"/>
    <property type="evidence" value="ECO:0007669"/>
    <property type="project" value="UniProtKB-SubCell"/>
</dbReference>
<evidence type="ECO:0000256" key="3">
    <source>
        <dbReference type="ARBA" id="ARBA00022679"/>
    </source>
</evidence>
<feature type="compositionally biased region" description="Low complexity" evidence="6">
    <location>
        <begin position="38"/>
        <end position="52"/>
    </location>
</feature>
<dbReference type="PANTHER" id="PTHR12563">
    <property type="entry name" value="GLYCEROL-3-PHOSPHATE ACYLTRANSFERASE"/>
    <property type="match status" value="1"/>
</dbReference>
<keyword evidence="9" id="KW-1185">Reference proteome</keyword>
<feature type="compositionally biased region" description="Low complexity" evidence="6">
    <location>
        <begin position="593"/>
        <end position="602"/>
    </location>
</feature>
<dbReference type="AlphaFoldDB" id="A0A2R5GJC3"/>
<evidence type="ECO:0000256" key="4">
    <source>
        <dbReference type="ARBA" id="ARBA00023136"/>
    </source>
</evidence>
<dbReference type="InterPro" id="IPR022284">
    <property type="entry name" value="GPAT/DHAPAT"/>
</dbReference>
<dbReference type="GO" id="GO:0006072">
    <property type="term" value="P:glycerol-3-phosphate metabolic process"/>
    <property type="evidence" value="ECO:0007669"/>
    <property type="project" value="TreeGrafter"/>
</dbReference>
<feature type="region of interest" description="Disordered" evidence="6">
    <location>
        <begin position="585"/>
        <end position="664"/>
    </location>
</feature>
<evidence type="ECO:0000256" key="5">
    <source>
        <dbReference type="ARBA" id="ARBA00023315"/>
    </source>
</evidence>
<evidence type="ECO:0000256" key="1">
    <source>
        <dbReference type="ARBA" id="ARBA00004184"/>
    </source>
</evidence>
<feature type="compositionally biased region" description="Basic and acidic residues" evidence="6">
    <location>
        <begin position="1"/>
        <end position="28"/>
    </location>
</feature>
<evidence type="ECO:0000313" key="8">
    <source>
        <dbReference type="EMBL" id="GBG28391.1"/>
    </source>
</evidence>
<sequence length="951" mass="102552">MDGEGKADKATPRVKEIGNEEEVAVRVDAEEEEEEEAAGTTDADSASTPSTPIRVATPPTPPGMLAVSPPSPRGPRRDVFFQGAGPTKAERMMLRQGSALKTQVVDVMHEAWKTRASRENASPTLEESISWWRRIAALLTSDLWFALGRYKGGGLLGPPLSIQQMYNAKVEIEPTQSPSEGFESSCGRAGDEEELDSSLQLISKRMKEILSRIEGRCRMSAVRFLGWILGKLWKAIFSAIEVDLEGVSRAREGLERAARSGSAVMLLPTHRSHIDYLLMSYLHFGFNFAVPHIASGDNLNIPVIGPLFSYSGAFFLRRSFRGDNLYKKVLYGYLLRKLREGAPVEVFIEGGRSRTGMISEPKLGMILMAVRFVREGSIEDVTLLPSSIDYERTLETEGHVAQQLGSKKKKESLFGTIRSGLGILFGASNYGQAYVNFADGISVRKVINEVEAAHGGEQDVCYVPEEVYVKAVARHVILGQRRVSYLTPVAFVAAALLGSPAHEGNEEPTSKGSASSHMSSFADVDILAHPETGLLRRMAFLFRLARASGACLPPNLDLEDDDNAIAVIERAQEVLRPFLAPVSTHNEQVPKTVSSVKASAAARGHHDEEEEVKLLQGDEANEEEEEFKIDIKEDKCAPQGSSPSSSSSSSSSSSPSQAASKLEDEAARRLRLRYSCGQLLPKLAPACVVATALQVKTSNISRGAPVRVESVLRGASFVADLVRNNVPGADLDPAALRMALSDLAEASVLRIVAENEDGSPAQIAVSTDAASEDHLRMLRVLLAPAVSSCCAVLNAVISLMHKGTFSREEVIEIARQSILRQARGEVTDWARRHASPEDGVHSLGPVVAAVEALSNVELRAAVKTIQSMGIIAPPLANGSMGLGGFGSASQASLMSFSSSRSFSSLNSSDEKRSASSSANGADAPAPVEPTHLYSLQPFSRLCLRRERVAAK</sequence>
<dbReference type="Pfam" id="PF01553">
    <property type="entry name" value="Acyltransferase"/>
    <property type="match status" value="1"/>
</dbReference>
<accession>A0A2R5GJC3</accession>
<dbReference type="Pfam" id="PF19277">
    <property type="entry name" value="GPAT_C"/>
    <property type="match status" value="1"/>
</dbReference>
<proteinExistence type="inferred from homology"/>
<dbReference type="GO" id="GO:0004366">
    <property type="term" value="F:glycerol-3-phosphate O-acyltransferase activity"/>
    <property type="evidence" value="ECO:0007669"/>
    <property type="project" value="TreeGrafter"/>
</dbReference>
<dbReference type="GO" id="GO:0019432">
    <property type="term" value="P:triglyceride biosynthetic process"/>
    <property type="evidence" value="ECO:0007669"/>
    <property type="project" value="TreeGrafter"/>
</dbReference>
<evidence type="ECO:0000259" key="7">
    <source>
        <dbReference type="SMART" id="SM00563"/>
    </source>
</evidence>
<dbReference type="OrthoDB" id="10255570at2759"/>
<dbReference type="InterPro" id="IPR002123">
    <property type="entry name" value="Plipid/glycerol_acylTrfase"/>
</dbReference>
<keyword evidence="5 8" id="KW-0012">Acyltransferase</keyword>
<dbReference type="InterPro" id="IPR045520">
    <property type="entry name" value="GPAT/DHAPAT_C"/>
</dbReference>
<evidence type="ECO:0000256" key="6">
    <source>
        <dbReference type="SAM" id="MobiDB-lite"/>
    </source>
</evidence>
<dbReference type="CDD" id="cd07993">
    <property type="entry name" value="LPLAT_DHAPAT-like"/>
    <property type="match status" value="1"/>
</dbReference>